<proteinExistence type="predicted"/>
<reference evidence="1" key="1">
    <citation type="submission" date="2023-06" db="EMBL/GenBank/DDBJ databases">
        <authorList>
            <person name="Kurt Z."/>
        </authorList>
    </citation>
    <scope>NUCLEOTIDE SEQUENCE</scope>
</reference>
<keyword evidence="3" id="KW-1185">Reference proteome</keyword>
<evidence type="ECO:0000313" key="3">
    <source>
        <dbReference type="Proteomes" id="UP001642409"/>
    </source>
</evidence>
<dbReference type="AlphaFoldDB" id="A0AA86PDI4"/>
<reference evidence="2 3" key="2">
    <citation type="submission" date="2024-07" db="EMBL/GenBank/DDBJ databases">
        <authorList>
            <person name="Akdeniz Z."/>
        </authorList>
    </citation>
    <scope>NUCLEOTIDE SEQUENCE [LARGE SCALE GENOMIC DNA]</scope>
</reference>
<comment type="caution">
    <text evidence="1">The sequence shown here is derived from an EMBL/GenBank/DDBJ whole genome shotgun (WGS) entry which is preliminary data.</text>
</comment>
<evidence type="ECO:0000313" key="2">
    <source>
        <dbReference type="EMBL" id="CAL6041756.1"/>
    </source>
</evidence>
<sequence>MSVRKQTSAIPHKRPLLRNLSFPTNLQQISNLSLNNIPKLENESFRMQIVNFSSLPVSQNNSESTESNKFKIDLIAQKLNSTINELKYLKDKMVTYEEIVHSQQSRVEQMIVFNRKICVSHTRLQMIREKELNDAKQKVERKRNIFQ</sequence>
<gene>
    <name evidence="1" type="ORF">HINF_LOCUS24680</name>
    <name evidence="2" type="ORF">HINF_LOCUS39267</name>
</gene>
<name>A0AA86PDI4_9EUKA</name>
<protein>
    <submittedName>
        <fullName evidence="2">Hypothetical_protein</fullName>
    </submittedName>
</protein>
<dbReference type="EMBL" id="CATOUU010000643">
    <property type="protein sequence ID" value="CAI9937035.1"/>
    <property type="molecule type" value="Genomic_DNA"/>
</dbReference>
<evidence type="ECO:0000313" key="1">
    <source>
        <dbReference type="EMBL" id="CAI9937035.1"/>
    </source>
</evidence>
<dbReference type="Proteomes" id="UP001642409">
    <property type="component" value="Unassembled WGS sequence"/>
</dbReference>
<accession>A0AA86PDI4</accession>
<dbReference type="EMBL" id="CAXDID020000151">
    <property type="protein sequence ID" value="CAL6041756.1"/>
    <property type="molecule type" value="Genomic_DNA"/>
</dbReference>
<organism evidence="1">
    <name type="scientific">Hexamita inflata</name>
    <dbReference type="NCBI Taxonomy" id="28002"/>
    <lineage>
        <taxon>Eukaryota</taxon>
        <taxon>Metamonada</taxon>
        <taxon>Diplomonadida</taxon>
        <taxon>Hexamitidae</taxon>
        <taxon>Hexamitinae</taxon>
        <taxon>Hexamita</taxon>
    </lineage>
</organism>